<gene>
    <name evidence="1" type="ORF">FHS59_001473</name>
</gene>
<sequence>MGAKYLNNLTGILNDALLDNSATYIQNWLLELKNNKQLVVEAVGKAQQAVDYILNKDLF</sequence>
<comment type="caution">
    <text evidence="1">The sequence shown here is derived from an EMBL/GenBank/DDBJ whole genome shotgun (WGS) entry which is preliminary data.</text>
</comment>
<dbReference type="RefSeq" id="WP_184494427.1">
    <property type="nucleotide sequence ID" value="NZ_JACIJO010000001.1"/>
</dbReference>
<accession>A0A841MTB2</accession>
<keyword evidence="2" id="KW-1185">Reference proteome</keyword>
<dbReference type="Proteomes" id="UP000588604">
    <property type="component" value="Unassembled WGS sequence"/>
</dbReference>
<evidence type="ECO:0000313" key="1">
    <source>
        <dbReference type="EMBL" id="MBB6325858.1"/>
    </source>
</evidence>
<evidence type="ECO:0000313" key="2">
    <source>
        <dbReference type="Proteomes" id="UP000588604"/>
    </source>
</evidence>
<reference evidence="1 2" key="1">
    <citation type="submission" date="2020-08" db="EMBL/GenBank/DDBJ databases">
        <title>Genomic Encyclopedia of Type Strains, Phase IV (KMG-IV): sequencing the most valuable type-strain genomes for metagenomic binning, comparative biology and taxonomic classification.</title>
        <authorList>
            <person name="Goeker M."/>
        </authorList>
    </citation>
    <scope>NUCLEOTIDE SEQUENCE [LARGE SCALE GENOMIC DNA]</scope>
    <source>
        <strain evidence="1 2">DSM 102044</strain>
    </source>
</reference>
<organism evidence="1 2">
    <name type="scientific">Algoriphagus iocasae</name>
    <dbReference type="NCBI Taxonomy" id="1836499"/>
    <lineage>
        <taxon>Bacteria</taxon>
        <taxon>Pseudomonadati</taxon>
        <taxon>Bacteroidota</taxon>
        <taxon>Cytophagia</taxon>
        <taxon>Cytophagales</taxon>
        <taxon>Cyclobacteriaceae</taxon>
        <taxon>Algoriphagus</taxon>
    </lineage>
</organism>
<name>A0A841MTB2_9BACT</name>
<dbReference type="AlphaFoldDB" id="A0A841MTB2"/>
<dbReference type="EMBL" id="JACIJO010000001">
    <property type="protein sequence ID" value="MBB6325858.1"/>
    <property type="molecule type" value="Genomic_DNA"/>
</dbReference>
<proteinExistence type="predicted"/>
<protein>
    <submittedName>
        <fullName evidence="1">Antirestriction protein ArdC</fullName>
    </submittedName>
</protein>